<comment type="caution">
    <text evidence="12">The sequence shown here is derived from an EMBL/GenBank/DDBJ whole genome shotgun (WGS) entry which is preliminary data.</text>
</comment>
<feature type="transmembrane region" description="Helical" evidence="9">
    <location>
        <begin position="277"/>
        <end position="300"/>
    </location>
</feature>
<dbReference type="InterPro" id="IPR003593">
    <property type="entry name" value="AAA+_ATPase"/>
</dbReference>
<dbReference type="PANTHER" id="PTHR43394:SF1">
    <property type="entry name" value="ATP-BINDING CASSETTE SUB-FAMILY B MEMBER 10, MITOCHONDRIAL"/>
    <property type="match status" value="1"/>
</dbReference>
<dbReference type="SUPFAM" id="SSF90123">
    <property type="entry name" value="ABC transporter transmembrane region"/>
    <property type="match status" value="1"/>
</dbReference>
<dbReference type="AlphaFoldDB" id="A0A437S994"/>
<dbReference type="RefSeq" id="WP_127722644.1">
    <property type="nucleotide sequence ID" value="NZ_RLIH01000001.1"/>
</dbReference>
<dbReference type="InterPro" id="IPR011527">
    <property type="entry name" value="ABC1_TM_dom"/>
</dbReference>
<dbReference type="PROSITE" id="PS50929">
    <property type="entry name" value="ABC_TM1F"/>
    <property type="match status" value="1"/>
</dbReference>
<comment type="subcellular location">
    <subcellularLocation>
        <location evidence="1">Cell membrane</location>
        <topology evidence="1">Multi-pass membrane protein</topology>
    </subcellularLocation>
</comment>
<dbReference type="PANTHER" id="PTHR43394">
    <property type="entry name" value="ATP-DEPENDENT PERMEASE MDL1, MITOCHONDRIAL"/>
    <property type="match status" value="1"/>
</dbReference>
<feature type="transmembrane region" description="Helical" evidence="9">
    <location>
        <begin position="246"/>
        <end position="265"/>
    </location>
</feature>
<keyword evidence="6 12" id="KW-0067">ATP-binding</keyword>
<keyword evidence="8 9" id="KW-0472">Membrane</keyword>
<evidence type="ECO:0000256" key="5">
    <source>
        <dbReference type="ARBA" id="ARBA00022741"/>
    </source>
</evidence>
<dbReference type="EMBL" id="RLIH01000001">
    <property type="protein sequence ID" value="RVU55686.1"/>
    <property type="molecule type" value="Genomic_DNA"/>
</dbReference>
<dbReference type="GO" id="GO:0016887">
    <property type="term" value="F:ATP hydrolysis activity"/>
    <property type="evidence" value="ECO:0007669"/>
    <property type="project" value="InterPro"/>
</dbReference>
<keyword evidence="3" id="KW-1003">Cell membrane</keyword>
<sequence length="580" mass="64782">MIKKIFSNVKEYKKFALLSPIFVIIEVAMDIAIPFLMGLIVDRGITNPSKENILNLGTYLFLSVIFALITGILSGYFATKSSAGLAKNLRHSMFKNIQNFAFEDIDSFSTGSLVTRLTTDVQNVQVAFQMSIRLAFRAPLMLIFSFLMSLRIHVKISLIFLLIFPILGIGIGIIISKSFPIFNKIFRTMDKLNTTVSENLLGIRVVKSFVKEEHETQKFKDISLSLFNNYVRVGKLSALADPLMQASIYIVVLLLGWFGANYIVVDHSLSTGELLSLVTYAYQIQVSLMMVSMLIIQMIVARTSGMRIVAVLDKESSLDKNVDGETEIKDGSIEFDDVCFSYSKKEDKLALKNISLKINSGDNVGIIGSTGSSKTTLVSLIPRLYDVLRGSVKVGGKDVREYNLNALRDAVAVVLQKNQLFTGTVIENLRWGNENATYEEVERAAKIAQAHDFITQVPEGYDRIVERGGTNFSGGQRQRLCIARALLKKPQILILDDSTSALDNTTEKLIVENLKEQLPELTRITISQRIKSIEGCDYIIVMDNGEINGIGTHEELLETNEIYREISQSQEKEGDFDEPN</sequence>
<evidence type="ECO:0000256" key="4">
    <source>
        <dbReference type="ARBA" id="ARBA00022692"/>
    </source>
</evidence>
<dbReference type="InterPro" id="IPR039421">
    <property type="entry name" value="Type_1_exporter"/>
</dbReference>
<feature type="domain" description="ABC transmembrane type-1" evidence="11">
    <location>
        <begin position="17"/>
        <end position="298"/>
    </location>
</feature>
<dbReference type="InterPro" id="IPR036640">
    <property type="entry name" value="ABC1_TM_sf"/>
</dbReference>
<feature type="domain" description="ABC transporter" evidence="10">
    <location>
        <begin position="333"/>
        <end position="569"/>
    </location>
</feature>
<protein>
    <submittedName>
        <fullName evidence="12">ABC transporter ATP-binding protein</fullName>
    </submittedName>
</protein>
<evidence type="ECO:0000256" key="3">
    <source>
        <dbReference type="ARBA" id="ARBA00022475"/>
    </source>
</evidence>
<dbReference type="Pfam" id="PF00005">
    <property type="entry name" value="ABC_tran"/>
    <property type="match status" value="1"/>
</dbReference>
<evidence type="ECO:0000259" key="10">
    <source>
        <dbReference type="PROSITE" id="PS50893"/>
    </source>
</evidence>
<evidence type="ECO:0000256" key="7">
    <source>
        <dbReference type="ARBA" id="ARBA00022989"/>
    </source>
</evidence>
<dbReference type="InterPro" id="IPR017871">
    <property type="entry name" value="ABC_transporter-like_CS"/>
</dbReference>
<evidence type="ECO:0000256" key="9">
    <source>
        <dbReference type="SAM" id="Phobius"/>
    </source>
</evidence>
<evidence type="ECO:0000256" key="2">
    <source>
        <dbReference type="ARBA" id="ARBA00022448"/>
    </source>
</evidence>
<keyword evidence="4 9" id="KW-0812">Transmembrane</keyword>
<evidence type="ECO:0000256" key="8">
    <source>
        <dbReference type="ARBA" id="ARBA00023136"/>
    </source>
</evidence>
<feature type="transmembrane region" description="Helical" evidence="9">
    <location>
        <begin position="21"/>
        <end position="41"/>
    </location>
</feature>
<keyword evidence="7 9" id="KW-1133">Transmembrane helix</keyword>
<proteinExistence type="predicted"/>
<dbReference type="SMART" id="SM00382">
    <property type="entry name" value="AAA"/>
    <property type="match status" value="1"/>
</dbReference>
<organism evidence="12 13">
    <name type="scientific">Anaerosphaera multitolerans</name>
    <dbReference type="NCBI Taxonomy" id="2487351"/>
    <lineage>
        <taxon>Bacteria</taxon>
        <taxon>Bacillati</taxon>
        <taxon>Bacillota</taxon>
        <taxon>Tissierellia</taxon>
        <taxon>Tissierellales</taxon>
        <taxon>Peptoniphilaceae</taxon>
        <taxon>Anaerosphaera</taxon>
    </lineage>
</organism>
<gene>
    <name evidence="12" type="ORF">EF514_00275</name>
</gene>
<dbReference type="PROSITE" id="PS00211">
    <property type="entry name" value="ABC_TRANSPORTER_1"/>
    <property type="match status" value="1"/>
</dbReference>
<evidence type="ECO:0000313" key="13">
    <source>
        <dbReference type="Proteomes" id="UP000288812"/>
    </source>
</evidence>
<dbReference type="Proteomes" id="UP000288812">
    <property type="component" value="Unassembled WGS sequence"/>
</dbReference>
<dbReference type="Pfam" id="PF00664">
    <property type="entry name" value="ABC_membrane"/>
    <property type="match status" value="1"/>
</dbReference>
<feature type="transmembrane region" description="Helical" evidence="9">
    <location>
        <begin position="53"/>
        <end position="78"/>
    </location>
</feature>
<dbReference type="GO" id="GO:0005524">
    <property type="term" value="F:ATP binding"/>
    <property type="evidence" value="ECO:0007669"/>
    <property type="project" value="UniProtKB-KW"/>
</dbReference>
<evidence type="ECO:0000256" key="1">
    <source>
        <dbReference type="ARBA" id="ARBA00004651"/>
    </source>
</evidence>
<dbReference type="GO" id="GO:0015421">
    <property type="term" value="F:ABC-type oligopeptide transporter activity"/>
    <property type="evidence" value="ECO:0007669"/>
    <property type="project" value="TreeGrafter"/>
</dbReference>
<accession>A0A437S994</accession>
<dbReference type="PROSITE" id="PS50893">
    <property type="entry name" value="ABC_TRANSPORTER_2"/>
    <property type="match status" value="1"/>
</dbReference>
<dbReference type="InterPro" id="IPR003439">
    <property type="entry name" value="ABC_transporter-like_ATP-bd"/>
</dbReference>
<dbReference type="CDD" id="cd18548">
    <property type="entry name" value="ABC_6TM_Tm287_like"/>
    <property type="match status" value="1"/>
</dbReference>
<dbReference type="Gene3D" id="3.40.50.300">
    <property type="entry name" value="P-loop containing nucleotide triphosphate hydrolases"/>
    <property type="match status" value="1"/>
</dbReference>
<dbReference type="FunFam" id="3.40.50.300:FF:000221">
    <property type="entry name" value="Multidrug ABC transporter ATP-binding protein"/>
    <property type="match status" value="1"/>
</dbReference>
<keyword evidence="2" id="KW-0813">Transport</keyword>
<evidence type="ECO:0000256" key="6">
    <source>
        <dbReference type="ARBA" id="ARBA00022840"/>
    </source>
</evidence>
<reference evidence="12 13" key="1">
    <citation type="submission" date="2018-11" db="EMBL/GenBank/DDBJ databases">
        <title>Genome sequencing and assembly of Anaerosphaera sp. nov., GS7-6-2.</title>
        <authorList>
            <person name="Rettenmaier R."/>
            <person name="Liebl W."/>
            <person name="Zverlov V."/>
        </authorList>
    </citation>
    <scope>NUCLEOTIDE SEQUENCE [LARGE SCALE GENOMIC DNA]</scope>
    <source>
        <strain evidence="12 13">GS7-6-2</strain>
    </source>
</reference>
<evidence type="ECO:0000313" key="12">
    <source>
        <dbReference type="EMBL" id="RVU55686.1"/>
    </source>
</evidence>
<dbReference type="OrthoDB" id="9762778at2"/>
<dbReference type="GO" id="GO:0005886">
    <property type="term" value="C:plasma membrane"/>
    <property type="evidence" value="ECO:0007669"/>
    <property type="project" value="UniProtKB-SubCell"/>
</dbReference>
<dbReference type="InterPro" id="IPR027417">
    <property type="entry name" value="P-loop_NTPase"/>
</dbReference>
<dbReference type="SUPFAM" id="SSF52540">
    <property type="entry name" value="P-loop containing nucleoside triphosphate hydrolases"/>
    <property type="match status" value="1"/>
</dbReference>
<name>A0A437S994_9FIRM</name>
<dbReference type="Gene3D" id="1.20.1560.10">
    <property type="entry name" value="ABC transporter type 1, transmembrane domain"/>
    <property type="match status" value="1"/>
</dbReference>
<keyword evidence="13" id="KW-1185">Reference proteome</keyword>
<evidence type="ECO:0000259" key="11">
    <source>
        <dbReference type="PROSITE" id="PS50929"/>
    </source>
</evidence>
<keyword evidence="5" id="KW-0547">Nucleotide-binding</keyword>
<feature type="transmembrane region" description="Helical" evidence="9">
    <location>
        <begin position="158"/>
        <end position="179"/>
    </location>
</feature>